<dbReference type="SUPFAM" id="SSF140931">
    <property type="entry name" value="Fic-like"/>
    <property type="match status" value="1"/>
</dbReference>
<dbReference type="PANTHER" id="PTHR13504:SF38">
    <property type="entry name" value="FIDO DOMAIN-CONTAINING PROTEIN"/>
    <property type="match status" value="1"/>
</dbReference>
<keyword evidence="5" id="KW-1185">Reference proteome</keyword>
<reference evidence="4 5" key="1">
    <citation type="submission" date="2019-10" db="EMBL/GenBank/DDBJ databases">
        <authorList>
            <person name="Palmer J.M."/>
        </authorList>
    </citation>
    <scope>NUCLEOTIDE SEQUENCE [LARGE SCALE GENOMIC DNA]</scope>
    <source>
        <strain evidence="4 5">TWF694</strain>
    </source>
</reference>
<dbReference type="InterPro" id="IPR036597">
    <property type="entry name" value="Fido-like_dom_sf"/>
</dbReference>
<dbReference type="InterPro" id="IPR003812">
    <property type="entry name" value="Fido"/>
</dbReference>
<evidence type="ECO:0000313" key="5">
    <source>
        <dbReference type="Proteomes" id="UP001365542"/>
    </source>
</evidence>
<dbReference type="Gene3D" id="1.10.3290.10">
    <property type="entry name" value="Fido-like domain"/>
    <property type="match status" value="1"/>
</dbReference>
<name>A0AAV9X403_9PEZI</name>
<dbReference type="Proteomes" id="UP001365542">
    <property type="component" value="Unassembled WGS sequence"/>
</dbReference>
<evidence type="ECO:0000259" key="3">
    <source>
        <dbReference type="PROSITE" id="PS51459"/>
    </source>
</evidence>
<dbReference type="EMBL" id="JAVHJO010000011">
    <property type="protein sequence ID" value="KAK6533778.1"/>
    <property type="molecule type" value="Genomic_DNA"/>
</dbReference>
<dbReference type="AlphaFoldDB" id="A0AAV9X403"/>
<comment type="caution">
    <text evidence="4">The sequence shown here is derived from an EMBL/GenBank/DDBJ whole genome shotgun (WGS) entry which is preliminary data.</text>
</comment>
<gene>
    <name evidence="4" type="ORF">TWF694_002708</name>
</gene>
<accession>A0AAV9X403</accession>
<organism evidence="4 5">
    <name type="scientific">Orbilia ellipsospora</name>
    <dbReference type="NCBI Taxonomy" id="2528407"/>
    <lineage>
        <taxon>Eukaryota</taxon>
        <taxon>Fungi</taxon>
        <taxon>Dikarya</taxon>
        <taxon>Ascomycota</taxon>
        <taxon>Pezizomycotina</taxon>
        <taxon>Orbiliomycetes</taxon>
        <taxon>Orbiliales</taxon>
        <taxon>Orbiliaceae</taxon>
        <taxon>Orbilia</taxon>
    </lineage>
</organism>
<proteinExistence type="predicted"/>
<keyword evidence="2" id="KW-0547">Nucleotide-binding</keyword>
<dbReference type="PROSITE" id="PS51459">
    <property type="entry name" value="FIDO"/>
    <property type="match status" value="1"/>
</dbReference>
<evidence type="ECO:0000256" key="1">
    <source>
        <dbReference type="PIRSR" id="PIRSR640198-1"/>
    </source>
</evidence>
<dbReference type="InterPro" id="IPR040198">
    <property type="entry name" value="Fido_containing"/>
</dbReference>
<feature type="binding site" evidence="2">
    <location>
        <begin position="286"/>
        <end position="293"/>
    </location>
    <ligand>
        <name>ATP</name>
        <dbReference type="ChEBI" id="CHEBI:30616"/>
    </ligand>
</feature>
<sequence length="357" mass="39628">MSQQSNPKSIERASSDANIANLSPLSLRLTASILRAWTLLPAKLNLKIQPSIIDYPKAASEEQTATGLFNIAISCILLIQNIISKSATAKLEAAIKDQITLAVFGSNFVEQVGLPRNETIQLYQLVFSNNVSFDISTPSEYHARLENILQNTDELLRDTELRDRREVINHAGAFIYMADRVVNHSESFSEKLIRDTHKILVWGIDAIHHNAPATPYKQYGGFYRSVHVAAGNCNFINPKFVGVAMKRFVEDLKNKLAAAENAGALDPFFFAADACGEFVNIHPFLDGNGRTCRLILNTILLKYAGIVAPIGEQGEERKNYLEIAKRRGEDECGNGELALYTLGESHQMLKSVKDKVH</sequence>
<evidence type="ECO:0000256" key="2">
    <source>
        <dbReference type="PIRSR" id="PIRSR640198-2"/>
    </source>
</evidence>
<dbReference type="Pfam" id="PF02661">
    <property type="entry name" value="Fic"/>
    <property type="match status" value="1"/>
</dbReference>
<dbReference type="PANTHER" id="PTHR13504">
    <property type="entry name" value="FIDO DOMAIN-CONTAINING PROTEIN DDB_G0283145"/>
    <property type="match status" value="1"/>
</dbReference>
<feature type="domain" description="Fido" evidence="3">
    <location>
        <begin position="188"/>
        <end position="343"/>
    </location>
</feature>
<feature type="active site" evidence="1">
    <location>
        <position position="282"/>
    </location>
</feature>
<dbReference type="GO" id="GO:0005524">
    <property type="term" value="F:ATP binding"/>
    <property type="evidence" value="ECO:0007669"/>
    <property type="project" value="UniProtKB-KW"/>
</dbReference>
<keyword evidence="2" id="KW-0067">ATP-binding</keyword>
<protein>
    <recommendedName>
        <fullName evidence="3">Fido domain-containing protein</fullName>
    </recommendedName>
</protein>
<evidence type="ECO:0000313" key="4">
    <source>
        <dbReference type="EMBL" id="KAK6533778.1"/>
    </source>
</evidence>